<evidence type="ECO:0000256" key="12">
    <source>
        <dbReference type="ARBA" id="ARBA00047371"/>
    </source>
</evidence>
<dbReference type="GO" id="GO:0005524">
    <property type="term" value="F:ATP binding"/>
    <property type="evidence" value="ECO:0007669"/>
    <property type="project" value="UniProtKB-KW"/>
</dbReference>
<evidence type="ECO:0000256" key="2">
    <source>
        <dbReference type="ARBA" id="ARBA00004742"/>
    </source>
</evidence>
<evidence type="ECO:0000256" key="5">
    <source>
        <dbReference type="ARBA" id="ARBA00022432"/>
    </source>
</evidence>
<evidence type="ECO:0000256" key="7">
    <source>
        <dbReference type="ARBA" id="ARBA00022741"/>
    </source>
</evidence>
<feature type="domain" description="Nucleoporin Nup133/Nup155-like N-terminal" evidence="14">
    <location>
        <begin position="813"/>
        <end position="1134"/>
    </location>
</feature>
<dbReference type="Proteomes" id="UP000572268">
    <property type="component" value="Unassembled WGS sequence"/>
</dbReference>
<evidence type="ECO:0000256" key="11">
    <source>
        <dbReference type="ARBA" id="ARBA00023242"/>
    </source>
</evidence>
<dbReference type="NCBIfam" id="NF006820">
    <property type="entry name" value="PRK09344.1-2"/>
    <property type="match status" value="1"/>
</dbReference>
<dbReference type="InterPro" id="IPR015994">
    <property type="entry name" value="PEPCK_ATP_CS"/>
</dbReference>
<evidence type="ECO:0000256" key="8">
    <source>
        <dbReference type="ARBA" id="ARBA00022793"/>
    </source>
</evidence>
<dbReference type="Gene3D" id="3.90.228.20">
    <property type="match status" value="1"/>
</dbReference>
<evidence type="ECO:0000256" key="4">
    <source>
        <dbReference type="ARBA" id="ARBA00012363"/>
    </source>
</evidence>
<dbReference type="GO" id="GO:0004612">
    <property type="term" value="F:phosphoenolpyruvate carboxykinase (ATP) activity"/>
    <property type="evidence" value="ECO:0007669"/>
    <property type="project" value="UniProtKB-EC"/>
</dbReference>
<feature type="region of interest" description="Disordered" evidence="13">
    <location>
        <begin position="2053"/>
        <end position="2075"/>
    </location>
</feature>
<dbReference type="PROSITE" id="PS00532">
    <property type="entry name" value="PEPCK_ATP"/>
    <property type="match status" value="1"/>
</dbReference>
<comment type="caution">
    <text evidence="15">The sequence shown here is derived from an EMBL/GenBank/DDBJ whole genome shotgun (WGS) entry which is preliminary data.</text>
</comment>
<dbReference type="NCBIfam" id="TIGR00224">
    <property type="entry name" value="pckA"/>
    <property type="match status" value="1"/>
</dbReference>
<accession>A0A7J6MVA9</accession>
<dbReference type="EMBL" id="JABANN010000014">
    <property type="protein sequence ID" value="KAF4675454.1"/>
    <property type="molecule type" value="Genomic_DNA"/>
</dbReference>
<dbReference type="Pfam" id="PF01293">
    <property type="entry name" value="PEPCK_ATP"/>
    <property type="match status" value="1"/>
</dbReference>
<evidence type="ECO:0000256" key="9">
    <source>
        <dbReference type="ARBA" id="ARBA00022840"/>
    </source>
</evidence>
<keyword evidence="7" id="KW-0547">Nucleotide-binding</keyword>
<proteinExistence type="inferred from homology"/>
<evidence type="ECO:0000313" key="16">
    <source>
        <dbReference type="Proteomes" id="UP000572268"/>
    </source>
</evidence>
<sequence>MLHSCARRTLLNLGASQLARSSLRVAAVRNFSVFSRLNGLHHTKAAATPATVVGQQTKLDKDFLIYGIRPSSERTIMRNVTSGSLYESALRHETGTKITSCGALAVYSGAKTGRSPSDKRIVDNASEDYNDDIWWGKINHKLSPESFQTLKADAINYLGGRDELYVVDGYAGWDPEYRIKIRVVASRAYHALFMENMLVMPPPEELEGFQPDFVIFNAGQCKANRNIEGLTSDTSVAVNFKTNEMVIMGTEYAGEMKKGILTLMMQAMPHKFGQLPLHSSCNIQKDPDTGKPTNCTLFFGLSGTGKTTLSADPSRYLIGDDEHVWTDKGVFNVEGGCYAKAIGLTRETEPEIYNAIRFGTVLENVKVDPRTREVDFNDTSITENTRCSYPLDYIENSHIPAKVDIHPSNVILLTCDAFGVLPPVSVLTPDQVQYYFVSGYTAKVAGTEDGITEPVATFSSCFGAPFLVWHPTVYAEMLADKLQKHHCSAFLLNTGWTGGSYTNGGSRIKLEYTRKMIDAIHDGTLKAMVDANELVSTPIFGLRIPKSLPGIPSEVLDPANGWADQEAYLQQLERLAGLFNKNFQEYASKCPPEVAAAGPGLPVENSADGQRTEKSHSIVMNPGAKRNYKSTMVKDEVVVVDEIHGRSMVYSFLLVSCDDPLIKIPETADKPLRYPVRGFTDQSLDYEEAVLSRYLLVSPRSPSSTPSAGGTALGTTVVSDHAVGTIGCFVMIGSVEFQCRQWQAKLARCKMQLTDADAVNGSTVSSASTEAPITRAVDALLNQEGAHSIDMALPCIDMASLDAPVGFSIGGETPVPPAIQQHFSRAVYKTNVGLHAPLSLLWMAVDDTLYLWNFSNGSHTSIRMDGVILTCAIGEPRAGVFGDVDHILAVVTESTASILSLSADANGVLLIDVLEGNQGGRYSAALSKAVASTVTRVTVTRGGRILLWGPSVENGVYELVYQRSPGWVTSRTYLSRHTFTRKGIFGRALGWIMPAPTAAPLSGVPATAPSGKHHQEEIFAVGGSDVEETLVYASVINREGWLGVFSLNVNTNGPCESECLGWLSKQSMEEALRNAGAPRTAEVSIHSVIPMTAADGSPLCMLVTTQGDRLLVHAHREKETSPFTISVVSVSPSGGTDTAALGTAVPLGKRRRRLGGDKPVQLSSTTDVIYYNNGLTLIATANDKCVRIGAVGFAPKGEMDALTSGPFAEYVATVELRGQVLALGSVSEEVESRATVGRRRTRRCWVLTTMGVSPLTLFSTSGYEFSGSDGLTTAPGDSAEEVADWFRALAERGSISSVSAHMWDCSDVYVAAYASQCEYLSRVGRIEPTHVGRWMKGLLIYLSCDLWPIWSRPILRRAGKKSSKSQIGLGVSVAHASVPELEVLIGRLKTVGKFVAGVCSLLEKSRVGPLNAEHLPAYKRRQLVEVETNQRDHTMARYTTLLCSIRDSIGLTSETLSLLVILQTGIHSGYRILNDHNNDHWIDTLCETPLSSVIEAGPQWTQSRSALSLLASAMLRESGCSKDVVEAVSRLCPTILGHVDAAAVTADRPMGAVKGDATRELLVSHLSTILSSPALQELPESLASLRRLAAYDPKGAFDQLLMKCTEVSEKAVEAVLDGAAPMMSNNSQCLTDVLYACGELATGSCPRALMIALGRVIGTPGLAEAITKIPSANIVNRVLLILNDALHGEEAPAEGGLVLEPVAAGELLQAVYVLRGKHVKAATVLRSLSTIRSPGVTLEQRKRWLQSAVDCLRVANEEKSELAVQMGYILCTTTYVQLPMLRETEYMLKHAHSHAGSMTWSKEATAASEELAGELLPLSTLFTWANKLRFPQFQMVCVTNSLQQTAVSSDDILYYWVTVCFPPPDGPYCRLSAMPFRKPADLMGYLLYPGRDVSFFMRYDDESQSSSRANGDSQDFVGAAKRFCGELCQIAEACRNDTVFQAEIVAAVLEYCHAVVREYKGEQDDENDNILAICRGVVYEFCGVSLRSLLTIYEHLESTHKTWLRRIRDHMPSAAARSPLHLHHTKVQAHMRLVLEALRSWVRDEEDRLLDRSQGLPALGGPRGSNPPAAVAGLT</sequence>
<evidence type="ECO:0000259" key="14">
    <source>
        <dbReference type="Pfam" id="PF08801"/>
    </source>
</evidence>
<dbReference type="CDD" id="cd00484">
    <property type="entry name" value="PEPCK_ATP"/>
    <property type="match status" value="1"/>
</dbReference>
<keyword evidence="6" id="KW-0813">Transport</keyword>
<dbReference type="PANTHER" id="PTHR30031:SF0">
    <property type="entry name" value="PHOSPHOENOLPYRUVATE CARBOXYKINASE (ATP)"/>
    <property type="match status" value="1"/>
</dbReference>
<keyword evidence="10" id="KW-0456">Lyase</keyword>
<dbReference type="UniPathway" id="UPA00138"/>
<reference evidence="15 16" key="1">
    <citation type="submission" date="2020-04" db="EMBL/GenBank/DDBJ databases">
        <title>Perkinsus olseni comparative genomics.</title>
        <authorList>
            <person name="Bogema D.R."/>
        </authorList>
    </citation>
    <scope>NUCLEOTIDE SEQUENCE [LARGE SCALE GENOMIC DNA]</scope>
    <source>
        <strain evidence="15">ATCC PRA-31</strain>
    </source>
</reference>
<dbReference type="InterPro" id="IPR013035">
    <property type="entry name" value="PEP_carboxykinase_C"/>
</dbReference>
<protein>
    <recommendedName>
        <fullName evidence="4">phosphoenolpyruvate carboxykinase (ATP)</fullName>
        <ecNumber evidence="4">4.1.1.49</ecNumber>
    </recommendedName>
</protein>
<keyword evidence="5" id="KW-0312">Gluconeogenesis</keyword>
<keyword evidence="8" id="KW-0210">Decarboxylase</keyword>
<dbReference type="EC" id="4.1.1.49" evidence="4"/>
<gene>
    <name evidence="15" type="ORF">FOL46_001392</name>
</gene>
<dbReference type="GO" id="GO:0005635">
    <property type="term" value="C:nuclear envelope"/>
    <property type="evidence" value="ECO:0007669"/>
    <property type="project" value="UniProtKB-ARBA"/>
</dbReference>
<evidence type="ECO:0000256" key="10">
    <source>
        <dbReference type="ARBA" id="ARBA00023239"/>
    </source>
</evidence>
<comment type="subcellular location">
    <subcellularLocation>
        <location evidence="1">Nucleus</location>
    </subcellularLocation>
</comment>
<dbReference type="PANTHER" id="PTHR30031">
    <property type="entry name" value="PHOSPHOENOLPYRUVATE CARBOXYKINASE ATP"/>
    <property type="match status" value="1"/>
</dbReference>
<dbReference type="Gene3D" id="3.40.449.10">
    <property type="entry name" value="Phosphoenolpyruvate Carboxykinase, domain 1"/>
    <property type="match status" value="1"/>
</dbReference>
<dbReference type="FunFam" id="2.170.8.10:FF:000001">
    <property type="entry name" value="Phosphoenolpyruvate carboxykinase (ATP)"/>
    <property type="match status" value="1"/>
</dbReference>
<comment type="similarity">
    <text evidence="3">Belongs to the phosphoenolpyruvate carboxykinase (ATP) family.</text>
</comment>
<dbReference type="InterPro" id="IPR001272">
    <property type="entry name" value="PEP_carboxykinase_ATP"/>
</dbReference>
<dbReference type="GO" id="GO:0005829">
    <property type="term" value="C:cytosol"/>
    <property type="evidence" value="ECO:0007669"/>
    <property type="project" value="TreeGrafter"/>
</dbReference>
<dbReference type="Pfam" id="PF08801">
    <property type="entry name" value="Nucleoporin_N"/>
    <property type="match status" value="1"/>
</dbReference>
<evidence type="ECO:0000313" key="15">
    <source>
        <dbReference type="EMBL" id="KAF4675454.1"/>
    </source>
</evidence>
<organism evidence="15 16">
    <name type="scientific">Perkinsus olseni</name>
    <name type="common">Perkinsus atlanticus</name>
    <dbReference type="NCBI Taxonomy" id="32597"/>
    <lineage>
        <taxon>Eukaryota</taxon>
        <taxon>Sar</taxon>
        <taxon>Alveolata</taxon>
        <taxon>Perkinsozoa</taxon>
        <taxon>Perkinsea</taxon>
        <taxon>Perkinsida</taxon>
        <taxon>Perkinsidae</taxon>
        <taxon>Perkinsus</taxon>
    </lineage>
</organism>
<dbReference type="SUPFAM" id="SSF53795">
    <property type="entry name" value="PEP carboxykinase-like"/>
    <property type="match status" value="1"/>
</dbReference>
<keyword evidence="11" id="KW-0539">Nucleus</keyword>
<keyword evidence="9" id="KW-0067">ATP-binding</keyword>
<evidence type="ECO:0000256" key="13">
    <source>
        <dbReference type="SAM" id="MobiDB-lite"/>
    </source>
</evidence>
<dbReference type="InterPro" id="IPR014908">
    <property type="entry name" value="Nucleoporin_Nup133/Nup155_N"/>
</dbReference>
<dbReference type="SUPFAM" id="SSF68923">
    <property type="entry name" value="PEP carboxykinase N-terminal domain"/>
    <property type="match status" value="1"/>
</dbReference>
<evidence type="ECO:0000256" key="1">
    <source>
        <dbReference type="ARBA" id="ARBA00004123"/>
    </source>
</evidence>
<dbReference type="InterPro" id="IPR008210">
    <property type="entry name" value="PEP_carboxykinase_N"/>
</dbReference>
<dbReference type="HAMAP" id="MF_00453">
    <property type="entry name" value="PEPCK_ATP"/>
    <property type="match status" value="1"/>
</dbReference>
<name>A0A7J6MVA9_PEROL</name>
<dbReference type="Gene3D" id="2.170.8.10">
    <property type="entry name" value="Phosphoenolpyruvate Carboxykinase, domain 2"/>
    <property type="match status" value="1"/>
</dbReference>
<evidence type="ECO:0000256" key="3">
    <source>
        <dbReference type="ARBA" id="ARBA00006052"/>
    </source>
</evidence>
<dbReference type="NCBIfam" id="NF006821">
    <property type="entry name" value="PRK09344.1-3"/>
    <property type="match status" value="1"/>
</dbReference>
<evidence type="ECO:0000256" key="6">
    <source>
        <dbReference type="ARBA" id="ARBA00022448"/>
    </source>
</evidence>
<comment type="pathway">
    <text evidence="2">Carbohydrate biosynthesis; gluconeogenesis.</text>
</comment>
<dbReference type="GO" id="GO:0006094">
    <property type="term" value="P:gluconeogenesis"/>
    <property type="evidence" value="ECO:0007669"/>
    <property type="project" value="UniProtKB-UniPathway"/>
</dbReference>
<comment type="catalytic activity">
    <reaction evidence="12">
        <text>oxaloacetate + ATP = phosphoenolpyruvate + ADP + CO2</text>
        <dbReference type="Rhea" id="RHEA:18617"/>
        <dbReference type="ChEBI" id="CHEBI:16452"/>
        <dbReference type="ChEBI" id="CHEBI:16526"/>
        <dbReference type="ChEBI" id="CHEBI:30616"/>
        <dbReference type="ChEBI" id="CHEBI:58702"/>
        <dbReference type="ChEBI" id="CHEBI:456216"/>
        <dbReference type="EC" id="4.1.1.49"/>
    </reaction>
</comment>